<evidence type="ECO:0000313" key="1">
    <source>
        <dbReference type="EMBL" id="ADM26943.1"/>
    </source>
</evidence>
<dbReference type="BioCyc" id="IAGG583356:GHAH-100-MONOMER"/>
<protein>
    <submittedName>
        <fullName evidence="1">Uncharacterized protein</fullName>
    </submittedName>
</protein>
<gene>
    <name evidence="1" type="ordered locus">Igag_0091</name>
</gene>
<dbReference type="AlphaFoldDB" id="E0SPK0"/>
<dbReference type="STRING" id="583356.Igag_0091"/>
<name>E0SPK0_IGNAA</name>
<dbReference type="KEGG" id="iag:Igag_0091"/>
<dbReference type="Proteomes" id="UP000001304">
    <property type="component" value="Chromosome"/>
</dbReference>
<accession>E0SPK0</accession>
<dbReference type="HOGENOM" id="CLU_2447627_0_0_2"/>
<organism evidence="1 2">
    <name type="scientific">Ignisphaera aggregans (strain DSM 17230 / JCM 13409 / AQ1.S1)</name>
    <dbReference type="NCBI Taxonomy" id="583356"/>
    <lineage>
        <taxon>Archaea</taxon>
        <taxon>Thermoproteota</taxon>
        <taxon>Thermoprotei</taxon>
        <taxon>Desulfurococcales</taxon>
        <taxon>Desulfurococcaceae</taxon>
        <taxon>Ignisphaera</taxon>
    </lineage>
</organism>
<reference evidence="1 2" key="1">
    <citation type="journal article" date="2010" name="Stand. Genomic Sci.">
        <title>Complete genome sequence of Ignisphaera aggregans type strain (AQ1.S1).</title>
        <authorList>
            <person name="Goker M."/>
            <person name="Held B."/>
            <person name="Lapidus A."/>
            <person name="Nolan M."/>
            <person name="Spring S."/>
            <person name="Yasawong M."/>
            <person name="Lucas S."/>
            <person name="Glavina Del Rio T."/>
            <person name="Tice H."/>
            <person name="Cheng J.F."/>
            <person name="Goodwin L."/>
            <person name="Tapia R."/>
            <person name="Pitluck S."/>
            <person name="Liolios K."/>
            <person name="Ivanova N."/>
            <person name="Mavromatis K."/>
            <person name="Mikhailova N."/>
            <person name="Pati A."/>
            <person name="Chen A."/>
            <person name="Palaniappan K."/>
            <person name="Brambilla E."/>
            <person name="Land M."/>
            <person name="Hauser L."/>
            <person name="Chang Y.J."/>
            <person name="Jeffries C.D."/>
            <person name="Brettin T."/>
            <person name="Detter J.C."/>
            <person name="Han C."/>
            <person name="Rohde M."/>
            <person name="Sikorski J."/>
            <person name="Woyke T."/>
            <person name="Bristow J."/>
            <person name="Eisen J.A."/>
            <person name="Markowitz V."/>
            <person name="Hugenholtz P."/>
            <person name="Kyrpides N.C."/>
            <person name="Klenk H.P."/>
        </authorList>
    </citation>
    <scope>NUCLEOTIDE SEQUENCE [LARGE SCALE GENOMIC DNA]</scope>
    <source>
        <strain evidence="2">DSM 17230 / JCM 13409 / AQ1.S1</strain>
    </source>
</reference>
<dbReference type="EMBL" id="CP002098">
    <property type="protein sequence ID" value="ADM26943.1"/>
    <property type="molecule type" value="Genomic_DNA"/>
</dbReference>
<sequence length="89" mass="10130">MVGNMWFTYRKSPLGSAVRDTGSAILDFCLSYEDAISLVRELEVNASAKLKVINIRNEHELYEVLTIDPDIIDILSSCDNTYIVMITWK</sequence>
<proteinExistence type="predicted"/>
<keyword evidence="2" id="KW-1185">Reference proteome</keyword>
<evidence type="ECO:0000313" key="2">
    <source>
        <dbReference type="Proteomes" id="UP000001304"/>
    </source>
</evidence>